<dbReference type="InterPro" id="IPR011050">
    <property type="entry name" value="Pectin_lyase_fold/virulence"/>
</dbReference>
<dbReference type="EMBL" id="JBHSVR010000001">
    <property type="protein sequence ID" value="MFC6635345.1"/>
    <property type="molecule type" value="Genomic_DNA"/>
</dbReference>
<evidence type="ECO:0000313" key="1">
    <source>
        <dbReference type="EMBL" id="MFC6635345.1"/>
    </source>
</evidence>
<dbReference type="Gene3D" id="2.160.20.10">
    <property type="entry name" value="Single-stranded right-handed beta-helix, Pectin lyase-like"/>
    <property type="match status" value="1"/>
</dbReference>
<evidence type="ECO:0000313" key="2">
    <source>
        <dbReference type="Proteomes" id="UP001596425"/>
    </source>
</evidence>
<name>A0ABW1YRN9_9GAMM</name>
<sequence length="397" mass="44202">MLDLSFIVPLLLSIGVIKNPPCSSEEISDILAEPIVIDEDDPDTWENRFANVSCSVQLQPGDLVTKSLRFIGPAANHLVFDCNGATISPLGALKEEEPALLVSSAKFRAGDDYAHEPVRNVTIKNCKVRGSTRVRSQFYRIGNEELATYKNERGPDYVRELRSVAPTGITFDNLDIVNGSGVSLYIEQGVTHTTLKNSRIKHDNAGGPSLYIDAEAAYNVVENNEFHHDSSNFREVLSIDGAEHNLITRNWFSGVTLGGVFLYRNCGERGEVRYTGVRNNEISDNIFYYQDAWITRPAVYVGSRDGDSLSGYCDKDSNVSRPWDISDVDPSFGWDGDWEASNTDDRDFARFNTVLRNKICNHAPDGFFKVKNVGFNFGNAIYDNRSISCDSSDPIPR</sequence>
<proteinExistence type="predicted"/>
<dbReference type="InterPro" id="IPR012334">
    <property type="entry name" value="Pectin_lyas_fold"/>
</dbReference>
<keyword evidence="2" id="KW-1185">Reference proteome</keyword>
<dbReference type="SUPFAM" id="SSF51126">
    <property type="entry name" value="Pectin lyase-like"/>
    <property type="match status" value="1"/>
</dbReference>
<dbReference type="RefSeq" id="WP_193192749.1">
    <property type="nucleotide sequence ID" value="NZ_JBHSVR010000001.1"/>
</dbReference>
<comment type="caution">
    <text evidence="1">The sequence shown here is derived from an EMBL/GenBank/DDBJ whole genome shotgun (WGS) entry which is preliminary data.</text>
</comment>
<organism evidence="1 2">
    <name type="scientific">Microbulbifer taiwanensis</name>
    <dbReference type="NCBI Taxonomy" id="986746"/>
    <lineage>
        <taxon>Bacteria</taxon>
        <taxon>Pseudomonadati</taxon>
        <taxon>Pseudomonadota</taxon>
        <taxon>Gammaproteobacteria</taxon>
        <taxon>Cellvibrionales</taxon>
        <taxon>Microbulbiferaceae</taxon>
        <taxon>Microbulbifer</taxon>
    </lineage>
</organism>
<dbReference type="Proteomes" id="UP001596425">
    <property type="component" value="Unassembled WGS sequence"/>
</dbReference>
<reference evidence="2" key="1">
    <citation type="journal article" date="2019" name="Int. J. Syst. Evol. Microbiol.">
        <title>The Global Catalogue of Microorganisms (GCM) 10K type strain sequencing project: providing services to taxonomists for standard genome sequencing and annotation.</title>
        <authorList>
            <consortium name="The Broad Institute Genomics Platform"/>
            <consortium name="The Broad Institute Genome Sequencing Center for Infectious Disease"/>
            <person name="Wu L."/>
            <person name="Ma J."/>
        </authorList>
    </citation>
    <scope>NUCLEOTIDE SEQUENCE [LARGE SCALE GENOMIC DNA]</scope>
    <source>
        <strain evidence="2">CGMCC 1.13718</strain>
    </source>
</reference>
<protein>
    <submittedName>
        <fullName evidence="1">Right-handed parallel beta-helix repeat-containing protein</fullName>
    </submittedName>
</protein>
<accession>A0ABW1YRN9</accession>
<gene>
    <name evidence="1" type="ORF">ACFQBM_18885</name>
</gene>